<dbReference type="PROSITE" id="PS50927">
    <property type="entry name" value="BULB_LECTIN"/>
    <property type="match status" value="1"/>
</dbReference>
<organism evidence="4 5">
    <name type="scientific">Neisseria elongata subsp. glycolytica ATCC 29315</name>
    <dbReference type="NCBI Taxonomy" id="546263"/>
    <lineage>
        <taxon>Bacteria</taxon>
        <taxon>Pseudomonadati</taxon>
        <taxon>Pseudomonadota</taxon>
        <taxon>Betaproteobacteria</taxon>
        <taxon>Neisseriales</taxon>
        <taxon>Neisseriaceae</taxon>
        <taxon>Neisseria</taxon>
    </lineage>
</organism>
<feature type="chain" id="PRO_5002114700" description="Bulb-type lectin domain-containing protein" evidence="2">
    <location>
        <begin position="25"/>
        <end position="681"/>
    </location>
</feature>
<keyword evidence="2" id="KW-0732">Signal</keyword>
<dbReference type="HOGENOM" id="CLU_372949_0_0_4"/>
<feature type="compositionally biased region" description="Polar residues" evidence="1">
    <location>
        <begin position="87"/>
        <end position="99"/>
    </location>
</feature>
<feature type="region of interest" description="Disordered" evidence="1">
    <location>
        <begin position="84"/>
        <end position="122"/>
    </location>
</feature>
<reference evidence="4 5" key="2">
    <citation type="journal article" date="2015" name="PLoS Genet.">
        <title>Common Cell Shape Evolution of Two Nasopharyngeal Pathogens.</title>
        <authorList>
            <person name="Veyrier F.J."/>
            <person name="Biais N."/>
            <person name="Morales P."/>
            <person name="Belkacem N."/>
            <person name="Guilhen C."/>
            <person name="Ranjeva S."/>
            <person name="Sismeiro O."/>
            <person name="Pehau-Arnaudet G."/>
            <person name="Rocha E.P."/>
            <person name="Werts C."/>
            <person name="Taha M.K."/>
            <person name="Boneca I.G."/>
        </authorList>
    </citation>
    <scope>NUCLEOTIDE SEQUENCE [LARGE SCALE GENOMIC DNA]</scope>
    <source>
        <strain evidence="4 5">ATCC 29315</strain>
    </source>
</reference>
<sequence length="681" mass="70868">MQKPSPVHRLLTLAALLAALPAAAAPNNITDLGTLRSDNSGISHAFGFNSDSSIVVGTSYWDGGRFGRATVWSGSNWATKTDLGTLKSDNTGSSAASGTNGDGSVVVGASDRDGSGSSHATVWSGSGWATKTALGTLRTDNTGYSSANAISSDGSVVVGSADNDRSQRATVWSGSGWATKTDLGTLRSDNSGMSYANAVNGDGSVVVGSSDIDIDNDYTHAIVWSGSGWTTKTDLGTLRSDNSWNSHAVAVSSDGSLVFGDAHNDNGEKRATVWSGSGWATKTDLGTLKSDNSGESSAWAASGDGSVVGGSAENNDGDQRATVWSGSGWNTKTDLGTLRTDNSGVSRVNAFSSDGKFALGLADNDNGDYHAVVWNLRSLNIRPTDTANTRASLSLLSADTASLLAQRARAAENLLGGCRADGGKFCYSAGYRRDIGHGASSRGADFAFGYGISDNFDAAVSLAVPARAEENGSHRLKSGVGIGLSARLHNGAGWYAVPAAAFETDKTRIRRPHLNGTESPENTVRTKGRAYSLTAGRDYGTSGEKTLGWYAALRRTEAERPSYSEDAGLSFPFAYGAAKLKETSLAAGIKGRLPLTGKLAWYGNAEVAQRVGGGKARFTAEAPFFGKYETERETSRTRPSVQTGVDYAFSPSVVLSLGGYVGRNAFSGTDKGMFLKLNGKF</sequence>
<feature type="domain" description="Bulb-type lectin" evidence="3">
    <location>
        <begin position="20"/>
        <end position="171"/>
    </location>
</feature>
<dbReference type="Proteomes" id="UP000031392">
    <property type="component" value="Chromosome"/>
</dbReference>
<evidence type="ECO:0000256" key="1">
    <source>
        <dbReference type="SAM" id="MobiDB-lite"/>
    </source>
</evidence>
<name>A0A0B5CSX1_NEIEG</name>
<dbReference type="SUPFAM" id="SSF103515">
    <property type="entry name" value="Autotransporter"/>
    <property type="match status" value="1"/>
</dbReference>
<proteinExistence type="predicted"/>
<dbReference type="InterPro" id="IPR036709">
    <property type="entry name" value="Autotransporte_beta_dom_sf"/>
</dbReference>
<accession>A0A0B5CSX1</accession>
<evidence type="ECO:0000313" key="5">
    <source>
        <dbReference type="Proteomes" id="UP000031392"/>
    </source>
</evidence>
<feature type="signal peptide" evidence="2">
    <location>
        <begin position="1"/>
        <end position="24"/>
    </location>
</feature>
<dbReference type="EMBL" id="CP007726">
    <property type="protein sequence ID" value="AJE19406.1"/>
    <property type="molecule type" value="Genomic_DNA"/>
</dbReference>
<dbReference type="SUPFAM" id="SSF89372">
    <property type="entry name" value="Fucose-specific lectin"/>
    <property type="match status" value="1"/>
</dbReference>
<feature type="region of interest" description="Disordered" evidence="1">
    <location>
        <begin position="287"/>
        <end position="326"/>
    </location>
</feature>
<protein>
    <recommendedName>
        <fullName evidence="3">Bulb-type lectin domain-containing protein</fullName>
    </recommendedName>
</protein>
<gene>
    <name evidence="4" type="ORF">NELON_11130</name>
</gene>
<keyword evidence="5" id="KW-1185">Reference proteome</keyword>
<evidence type="ECO:0000256" key="2">
    <source>
        <dbReference type="SAM" id="SignalP"/>
    </source>
</evidence>
<reference evidence="5" key="1">
    <citation type="submission" date="2014-05" db="EMBL/GenBank/DDBJ databases">
        <title>Complete Genome sequence of Neisseria elongata subsp. glycolytica.</title>
        <authorList>
            <person name="Veyrier F.J."/>
            <person name="Taha M.-K."/>
        </authorList>
    </citation>
    <scope>NUCLEOTIDE SEQUENCE [LARGE SCALE GENOMIC DNA]</scope>
    <source>
        <strain evidence="5">ATCC 29315</strain>
    </source>
</reference>
<feature type="compositionally biased region" description="Low complexity" evidence="1">
    <location>
        <begin position="293"/>
        <end position="313"/>
    </location>
</feature>
<dbReference type="InterPro" id="IPR001480">
    <property type="entry name" value="Bulb-type_lectin_dom"/>
</dbReference>
<dbReference type="PATRIC" id="fig|546263.7.peg.2389"/>
<evidence type="ECO:0000313" key="4">
    <source>
        <dbReference type="EMBL" id="AJE19406.1"/>
    </source>
</evidence>
<dbReference type="KEGG" id="nel:NELON_11130"/>
<dbReference type="AlphaFoldDB" id="A0A0B5CSX1"/>
<evidence type="ECO:0000259" key="3">
    <source>
        <dbReference type="PROSITE" id="PS50927"/>
    </source>
</evidence>